<gene>
    <name evidence="1" type="ORF">PEVE_00036527</name>
</gene>
<evidence type="ECO:0000313" key="1">
    <source>
        <dbReference type="EMBL" id="CAH3029660.1"/>
    </source>
</evidence>
<protein>
    <submittedName>
        <fullName evidence="1">Uncharacterized protein</fullName>
    </submittedName>
</protein>
<comment type="caution">
    <text evidence="1">The sequence shown here is derived from an EMBL/GenBank/DDBJ whole genome shotgun (WGS) entry which is preliminary data.</text>
</comment>
<dbReference type="Proteomes" id="UP001159427">
    <property type="component" value="Unassembled WGS sequence"/>
</dbReference>
<organism evidence="1 2">
    <name type="scientific">Porites evermanni</name>
    <dbReference type="NCBI Taxonomy" id="104178"/>
    <lineage>
        <taxon>Eukaryota</taxon>
        <taxon>Metazoa</taxon>
        <taxon>Cnidaria</taxon>
        <taxon>Anthozoa</taxon>
        <taxon>Hexacorallia</taxon>
        <taxon>Scleractinia</taxon>
        <taxon>Fungiina</taxon>
        <taxon>Poritidae</taxon>
        <taxon>Porites</taxon>
    </lineage>
</organism>
<keyword evidence="2" id="KW-1185">Reference proteome</keyword>
<proteinExistence type="predicted"/>
<accession>A0ABN8MIX3</accession>
<name>A0ABN8MIX3_9CNID</name>
<evidence type="ECO:0000313" key="2">
    <source>
        <dbReference type="Proteomes" id="UP001159427"/>
    </source>
</evidence>
<dbReference type="EMBL" id="CALNXI010000585">
    <property type="protein sequence ID" value="CAH3029660.1"/>
    <property type="molecule type" value="Genomic_DNA"/>
</dbReference>
<reference evidence="1 2" key="1">
    <citation type="submission" date="2022-05" db="EMBL/GenBank/DDBJ databases">
        <authorList>
            <consortium name="Genoscope - CEA"/>
            <person name="William W."/>
        </authorList>
    </citation>
    <scope>NUCLEOTIDE SEQUENCE [LARGE SCALE GENOMIC DNA]</scope>
</reference>
<sequence>MTSSGLIVVGAVAGGLTANPAILGSISGAGLVLKTFSETKNYKRKIEMALSAYTSYDKTLVVTPPRPRWGLRTSLRGATFNKDDFLKEMTVLDETIVDFAPLVTRFEKQYAKKFLSCPTETVKQNGEQFETTTSSPGPLAQ</sequence>